<evidence type="ECO:0000313" key="1">
    <source>
        <dbReference type="EMBL" id="TPG33023.1"/>
    </source>
</evidence>
<protein>
    <submittedName>
        <fullName evidence="1">Heme-binding protein</fullName>
    </submittedName>
</protein>
<dbReference type="InterPro" id="IPR006917">
    <property type="entry name" value="SOUL_heme-bd"/>
</dbReference>
<comment type="caution">
    <text evidence="1">The sequence shown here is derived from an EMBL/GenBank/DDBJ whole genome shotgun (WGS) entry which is preliminary data.</text>
</comment>
<evidence type="ECO:0000313" key="2">
    <source>
        <dbReference type="Proteomes" id="UP000320095"/>
    </source>
</evidence>
<keyword evidence="2" id="KW-1185">Reference proteome</keyword>
<dbReference type="RefSeq" id="WP_140693040.1">
    <property type="nucleotide sequence ID" value="NZ_RCZG01000006.1"/>
</dbReference>
<accession>A0A502E5U7</accession>
<dbReference type="Proteomes" id="UP000320095">
    <property type="component" value="Unassembled WGS sequence"/>
</dbReference>
<reference evidence="1 2" key="1">
    <citation type="journal article" date="2019" name="Environ. Microbiol.">
        <title>Species interactions and distinct microbial communities in high Arctic permafrost affected cryosols are associated with the CH4 and CO2 gas fluxes.</title>
        <authorList>
            <person name="Altshuler I."/>
            <person name="Hamel J."/>
            <person name="Turney S."/>
            <person name="Magnuson E."/>
            <person name="Levesque R."/>
            <person name="Greer C."/>
            <person name="Whyte L.G."/>
        </authorList>
    </citation>
    <scope>NUCLEOTIDE SEQUENCE [LARGE SCALE GENOMIC DNA]</scope>
    <source>
        <strain evidence="1 2">S5.20</strain>
    </source>
</reference>
<dbReference type="PANTHER" id="PTHR11220">
    <property type="entry name" value="HEME-BINDING PROTEIN-RELATED"/>
    <property type="match status" value="1"/>
</dbReference>
<dbReference type="EMBL" id="RCZG01000006">
    <property type="protein sequence ID" value="TPG33023.1"/>
    <property type="molecule type" value="Genomic_DNA"/>
</dbReference>
<proteinExistence type="predicted"/>
<sequence length="210" mass="23034">MLNQLTTAVTQIAESVLGIVGIRIGTEEPPHTSEKLTDVVELRRYQPRIAAETTVEADEEKARNEGFRRLAGYIFGRNHGANKIAMTAPVSQASTRGEKMAMTAPVSRSGSDGEGWIIRFFMPSKWTMATLPTPDDDRVRLVEVPAETVAVLRFSGDRGQGAVAARSAELTETLRAKGLAPAGDPVAWFYDPPWTVPFRRRNEVVVPIES</sequence>
<dbReference type="InterPro" id="IPR011256">
    <property type="entry name" value="Reg_factor_effector_dom_sf"/>
</dbReference>
<dbReference type="Gene3D" id="3.20.80.10">
    <property type="entry name" value="Regulatory factor, effector binding domain"/>
    <property type="match status" value="1"/>
</dbReference>
<name>A0A502E5U7_9MYCO</name>
<dbReference type="PANTHER" id="PTHR11220:SF58">
    <property type="entry name" value="SOUL HEME-BINDING FAMILY PROTEIN"/>
    <property type="match status" value="1"/>
</dbReference>
<dbReference type="OrthoDB" id="2156220at2"/>
<dbReference type="SUPFAM" id="SSF55136">
    <property type="entry name" value="Probable bacterial effector-binding domain"/>
    <property type="match status" value="1"/>
</dbReference>
<organism evidence="1 2">
    <name type="scientific">Mycolicibacterium hodleri</name>
    <dbReference type="NCBI Taxonomy" id="49897"/>
    <lineage>
        <taxon>Bacteria</taxon>
        <taxon>Bacillati</taxon>
        <taxon>Actinomycetota</taxon>
        <taxon>Actinomycetes</taxon>
        <taxon>Mycobacteriales</taxon>
        <taxon>Mycobacteriaceae</taxon>
        <taxon>Mycolicibacterium</taxon>
    </lineage>
</organism>
<gene>
    <name evidence="1" type="ORF">EAH80_16575</name>
</gene>
<dbReference type="AlphaFoldDB" id="A0A502E5U7"/>
<dbReference type="Pfam" id="PF04832">
    <property type="entry name" value="SOUL"/>
    <property type="match status" value="1"/>
</dbReference>